<dbReference type="Gramene" id="GBG88808">
    <property type="protein sequence ID" value="GBG88808"/>
    <property type="gene ID" value="CBR_g48423"/>
</dbReference>
<feature type="domain" description="PH" evidence="3">
    <location>
        <begin position="45"/>
        <end position="149"/>
    </location>
</feature>
<reference evidence="4 5" key="1">
    <citation type="journal article" date="2018" name="Cell">
        <title>The Chara Genome: Secondary Complexity and Implications for Plant Terrestrialization.</title>
        <authorList>
            <person name="Nishiyama T."/>
            <person name="Sakayama H."/>
            <person name="Vries J.D."/>
            <person name="Buschmann H."/>
            <person name="Saint-Marcoux D."/>
            <person name="Ullrich K.K."/>
            <person name="Haas F.B."/>
            <person name="Vanderstraeten L."/>
            <person name="Becker D."/>
            <person name="Lang D."/>
            <person name="Vosolsobe S."/>
            <person name="Rombauts S."/>
            <person name="Wilhelmsson P.K.I."/>
            <person name="Janitza P."/>
            <person name="Kern R."/>
            <person name="Heyl A."/>
            <person name="Rumpler F."/>
            <person name="Villalobos L.I.A.C."/>
            <person name="Clay J.M."/>
            <person name="Skokan R."/>
            <person name="Toyoda A."/>
            <person name="Suzuki Y."/>
            <person name="Kagoshima H."/>
            <person name="Schijlen E."/>
            <person name="Tajeshwar N."/>
            <person name="Catarino B."/>
            <person name="Hetherington A.J."/>
            <person name="Saltykova A."/>
            <person name="Bonnot C."/>
            <person name="Breuninger H."/>
            <person name="Symeonidi A."/>
            <person name="Radhakrishnan G.V."/>
            <person name="Van Nieuwerburgh F."/>
            <person name="Deforce D."/>
            <person name="Chang C."/>
            <person name="Karol K.G."/>
            <person name="Hedrich R."/>
            <person name="Ulvskov P."/>
            <person name="Glockner G."/>
            <person name="Delwiche C.F."/>
            <person name="Petrasek J."/>
            <person name="Van de Peer Y."/>
            <person name="Friml J."/>
            <person name="Beilby M."/>
            <person name="Dolan L."/>
            <person name="Kohara Y."/>
            <person name="Sugano S."/>
            <person name="Fujiyama A."/>
            <person name="Delaux P.-M."/>
            <person name="Quint M."/>
            <person name="TheiBen G."/>
            <person name="Hagemann M."/>
            <person name="Harholt J."/>
            <person name="Dunand C."/>
            <person name="Zachgo S."/>
            <person name="Langdale J."/>
            <person name="Maumus F."/>
            <person name="Straeten D.V.D."/>
            <person name="Gould S.B."/>
            <person name="Rensing S.A."/>
        </authorList>
    </citation>
    <scope>NUCLEOTIDE SEQUENCE [LARGE SCALE GENOMIC DNA]</scope>
    <source>
        <strain evidence="4 5">S276</strain>
    </source>
</reference>
<organism evidence="4 5">
    <name type="scientific">Chara braunii</name>
    <name type="common">Braun's stonewort</name>
    <dbReference type="NCBI Taxonomy" id="69332"/>
    <lineage>
        <taxon>Eukaryota</taxon>
        <taxon>Viridiplantae</taxon>
        <taxon>Streptophyta</taxon>
        <taxon>Charophyceae</taxon>
        <taxon>Charales</taxon>
        <taxon>Characeae</taxon>
        <taxon>Chara</taxon>
    </lineage>
</organism>
<sequence length="1015" mass="108841">MVEAEWMVMSGADRLAFSEAYKESGNDLNVNVQRITRQLIPPVGSAPMEGYLLKRSETLRRWNQRWFTLDPPTGHMEYRYQRGDPHPRGQILLVPESQICISPINFHGDTEYDGCCFYLRTIGKKELYLAAKTPGAAQAWVATLRASVVVLKAHRDAVNAIGDTSRPWMQGSDAVAAAAAAASATANAAKKEIEAASQTAARQILARRDLAPALAPRGMMANRVHPVDPRSRQPVGKEKKAGPGPVVRIANGARMSAPSTDEVFVETLRVKDEELHQLAGDLRSKEWIIREMVKRLTDTADAAEAAAAAAEKMDMERKAAEARVQELEKEMEEKLRVTEAMLKSSQEREQATIAEHNSAISERDRAMEEAAQWRTEAARLVEKTNYLEQRLVAAESARRIGTASEEENVKLAVHSHGPTSSQQEHGVGDGMVYCRPQSEGDITEDAEEKSAVAVGVGSSGGKYVPNPYAEFGPGLCKIPEIFPAPGMSSPDHYRFKQVLPVQMEYVALAESACVESLFPLCFASLPSDPNDRIRTNDPDLNASGCGGTRARTGTESGTVPVAGVDGLPPVSFDGSHRAEADEDRNGMGVDPLGGQLTGTGPAAMSSSRYRSSAGDDHDDVACAEDQRIIRLDESKQMRSEVPPSKSTLLHAADGEGWAGQPPIFPPPHSDVVDTTGLDCDQEGESDVLLPTTSRTRETDCGEVFRGRNDAVGDEWSMPMSLRRGIFPDDVGDRQTLWLSSATRVSQGLPPQLAELSAGPAAAYWTGRDSLEGAIAQVEREMEGAVEGESNNDVCTGFVERDSTGSSESVLTPLSVGASSNSLWAGALNGAITDAETEMEGGTDGIDPAGPLFLERETIGSTGSSPSMMTALSASVCSDSPWPGSPYGTSIGPDHFRSIVAPPDMEMAAEGSSGGFIACRHVGLSKEQGTEQGTVGWLDAGQVPAALLSRQMDVCKTGGGGDVDEPVSSSNMPLDTMNRDNVTWTEAGLKTDERAEKVGECSDYEDALEEDSTDRP</sequence>
<dbReference type="PROSITE" id="PS50003">
    <property type="entry name" value="PH_DOMAIN"/>
    <property type="match status" value="1"/>
</dbReference>
<dbReference type="InterPro" id="IPR045188">
    <property type="entry name" value="Boi1/Boi2-like"/>
</dbReference>
<protein>
    <recommendedName>
        <fullName evidence="3">PH domain-containing protein</fullName>
    </recommendedName>
</protein>
<accession>A0A388M2J5</accession>
<evidence type="ECO:0000313" key="5">
    <source>
        <dbReference type="Proteomes" id="UP000265515"/>
    </source>
</evidence>
<feature type="compositionally biased region" description="Basic and acidic residues" evidence="2">
    <location>
        <begin position="225"/>
        <end position="241"/>
    </location>
</feature>
<dbReference type="GO" id="GO:0005802">
    <property type="term" value="C:trans-Golgi network"/>
    <property type="evidence" value="ECO:0007669"/>
    <property type="project" value="TreeGrafter"/>
</dbReference>
<dbReference type="STRING" id="69332.A0A388M2J5"/>
<dbReference type="GO" id="GO:0005769">
    <property type="term" value="C:early endosome"/>
    <property type="evidence" value="ECO:0007669"/>
    <property type="project" value="TreeGrafter"/>
</dbReference>
<dbReference type="PANTHER" id="PTHR22902:SF49">
    <property type="entry name" value="OS03G0666200 PROTEIN"/>
    <property type="match status" value="1"/>
</dbReference>
<dbReference type="OrthoDB" id="48057at2759"/>
<feature type="compositionally biased region" description="Polar residues" evidence="2">
    <location>
        <begin position="966"/>
        <end position="983"/>
    </location>
</feature>
<dbReference type="EMBL" id="BFEA01000696">
    <property type="protein sequence ID" value="GBG88808.1"/>
    <property type="molecule type" value="Genomic_DNA"/>
</dbReference>
<dbReference type="GO" id="GO:0001881">
    <property type="term" value="P:receptor recycling"/>
    <property type="evidence" value="ECO:0007669"/>
    <property type="project" value="TreeGrafter"/>
</dbReference>
<dbReference type="CDD" id="cd00821">
    <property type="entry name" value="PH"/>
    <property type="match status" value="1"/>
</dbReference>
<evidence type="ECO:0000256" key="2">
    <source>
        <dbReference type="SAM" id="MobiDB-lite"/>
    </source>
</evidence>
<feature type="region of interest" description="Disordered" evidence="2">
    <location>
        <begin position="595"/>
        <end position="618"/>
    </location>
</feature>
<dbReference type="GO" id="GO:0042147">
    <property type="term" value="P:retrograde transport, endosome to Golgi"/>
    <property type="evidence" value="ECO:0007669"/>
    <property type="project" value="TreeGrafter"/>
</dbReference>
<dbReference type="InterPro" id="IPR011993">
    <property type="entry name" value="PH-like_dom_sf"/>
</dbReference>
<dbReference type="PANTHER" id="PTHR22902">
    <property type="entry name" value="SESQUIPEDALIAN"/>
    <property type="match status" value="1"/>
</dbReference>
<dbReference type="Pfam" id="PF00169">
    <property type="entry name" value="PH"/>
    <property type="match status" value="1"/>
</dbReference>
<feature type="region of interest" description="Disordered" evidence="2">
    <location>
        <begin position="224"/>
        <end position="246"/>
    </location>
</feature>
<gene>
    <name evidence="4" type="ORF">CBR_g48423</name>
</gene>
<feature type="compositionally biased region" description="Acidic residues" evidence="2">
    <location>
        <begin position="1001"/>
        <end position="1015"/>
    </location>
</feature>
<feature type="region of interest" description="Disordered" evidence="2">
    <location>
        <begin position="957"/>
        <end position="1015"/>
    </location>
</feature>
<evidence type="ECO:0000313" key="4">
    <source>
        <dbReference type="EMBL" id="GBG88808.1"/>
    </source>
</evidence>
<dbReference type="GO" id="GO:0005829">
    <property type="term" value="C:cytosol"/>
    <property type="evidence" value="ECO:0007669"/>
    <property type="project" value="GOC"/>
</dbReference>
<evidence type="ECO:0000256" key="1">
    <source>
        <dbReference type="SAM" id="Coils"/>
    </source>
</evidence>
<dbReference type="SUPFAM" id="SSF50729">
    <property type="entry name" value="PH domain-like"/>
    <property type="match status" value="1"/>
</dbReference>
<dbReference type="AlphaFoldDB" id="A0A388M2J5"/>
<feature type="coiled-coil region" evidence="1">
    <location>
        <begin position="293"/>
        <end position="383"/>
    </location>
</feature>
<keyword evidence="5" id="KW-1185">Reference proteome</keyword>
<feature type="compositionally biased region" description="Basic and acidic residues" evidence="2">
    <location>
        <begin position="988"/>
        <end position="999"/>
    </location>
</feature>
<dbReference type="SMART" id="SM00233">
    <property type="entry name" value="PH"/>
    <property type="match status" value="1"/>
</dbReference>
<feature type="region of interest" description="Disordered" evidence="2">
    <location>
        <begin position="532"/>
        <end position="566"/>
    </location>
</feature>
<keyword evidence="1" id="KW-0175">Coiled coil</keyword>
<comment type="caution">
    <text evidence="4">The sequence shown here is derived from an EMBL/GenBank/DDBJ whole genome shotgun (WGS) entry which is preliminary data.</text>
</comment>
<evidence type="ECO:0000259" key="3">
    <source>
        <dbReference type="PROSITE" id="PS50003"/>
    </source>
</evidence>
<dbReference type="GO" id="GO:0055037">
    <property type="term" value="C:recycling endosome"/>
    <property type="evidence" value="ECO:0007669"/>
    <property type="project" value="TreeGrafter"/>
</dbReference>
<proteinExistence type="predicted"/>
<dbReference type="Proteomes" id="UP000265515">
    <property type="component" value="Unassembled WGS sequence"/>
</dbReference>
<dbReference type="InterPro" id="IPR001849">
    <property type="entry name" value="PH_domain"/>
</dbReference>
<dbReference type="GO" id="GO:0007032">
    <property type="term" value="P:endosome organization"/>
    <property type="evidence" value="ECO:0007669"/>
    <property type="project" value="TreeGrafter"/>
</dbReference>
<name>A0A388M2J5_CHABU</name>
<dbReference type="Gene3D" id="2.30.29.30">
    <property type="entry name" value="Pleckstrin-homology domain (PH domain)/Phosphotyrosine-binding domain (PTB)"/>
    <property type="match status" value="1"/>
</dbReference>